<accession>X7FA98</accession>
<evidence type="ECO:0000256" key="5">
    <source>
        <dbReference type="ARBA" id="ARBA00022842"/>
    </source>
</evidence>
<comment type="cofactor">
    <cofactor evidence="2">
        <name>Mg(2+)</name>
        <dbReference type="ChEBI" id="CHEBI:18420"/>
    </cofactor>
</comment>
<dbReference type="EMBL" id="JAME01000008">
    <property type="protein sequence ID" value="ETX29628.1"/>
    <property type="molecule type" value="Genomic_DNA"/>
</dbReference>
<dbReference type="PANTHER" id="PTHR12992">
    <property type="entry name" value="NUDIX HYDROLASE"/>
    <property type="match status" value="1"/>
</dbReference>
<dbReference type="GO" id="GO:0046872">
    <property type="term" value="F:metal ion binding"/>
    <property type="evidence" value="ECO:0007669"/>
    <property type="project" value="UniProtKB-KW"/>
</dbReference>
<evidence type="ECO:0000256" key="3">
    <source>
        <dbReference type="ARBA" id="ARBA00022723"/>
    </source>
</evidence>
<keyword evidence="4" id="KW-0378">Hydrolase</keyword>
<comment type="cofactor">
    <cofactor evidence="1">
        <name>Mn(2+)</name>
        <dbReference type="ChEBI" id="CHEBI:29035"/>
    </cofactor>
</comment>
<feature type="domain" description="Nudix hydrolase" evidence="7">
    <location>
        <begin position="48"/>
        <end position="183"/>
    </location>
</feature>
<dbReference type="CDD" id="cd03426">
    <property type="entry name" value="NUDIX_CoAse_Nudt7"/>
    <property type="match status" value="1"/>
</dbReference>
<dbReference type="Proteomes" id="UP000023430">
    <property type="component" value="Unassembled WGS sequence"/>
</dbReference>
<keyword evidence="3" id="KW-0479">Metal-binding</keyword>
<dbReference type="STRING" id="1449351.RISW2_22350"/>
<dbReference type="Gene3D" id="3.90.79.10">
    <property type="entry name" value="Nucleoside Triphosphate Pyrophosphohydrolase"/>
    <property type="match status" value="1"/>
</dbReference>
<dbReference type="InterPro" id="IPR015797">
    <property type="entry name" value="NUDIX_hydrolase-like_dom_sf"/>
</dbReference>
<evidence type="ECO:0000313" key="9">
    <source>
        <dbReference type="Proteomes" id="UP000023430"/>
    </source>
</evidence>
<evidence type="ECO:0000259" key="7">
    <source>
        <dbReference type="PROSITE" id="PS51462"/>
    </source>
</evidence>
<dbReference type="AlphaFoldDB" id="X7FA98"/>
<dbReference type="OrthoDB" id="9802805at2"/>
<keyword evidence="5" id="KW-0460">Magnesium</keyword>
<dbReference type="InterPro" id="IPR000086">
    <property type="entry name" value="NUDIX_hydrolase_dom"/>
</dbReference>
<evidence type="ECO:0000256" key="2">
    <source>
        <dbReference type="ARBA" id="ARBA00001946"/>
    </source>
</evidence>
<proteinExistence type="predicted"/>
<sequence>MSTAETRGPGPAGPDLLDRLATALRQPAGDTSDFDLNPGVALPPGRKLRPAGVLVPLLEDGDTVRLILTKRSSRLKHHPGQIAFPGGKQDEGDPDVTAAALREAEEEIGLSRADVRVLGHLPAHETVTGFLMTPVIGVVAPGFVAVPEPGEVDEVFTVPFAHVTDPARFAVEGRRWRGSRRHYYTVPYGPYYIWGATARVLRALAARLHP</sequence>
<organism evidence="8 9">
    <name type="scientific">Roseivivax isoporae LMG 25204</name>
    <dbReference type="NCBI Taxonomy" id="1449351"/>
    <lineage>
        <taxon>Bacteria</taxon>
        <taxon>Pseudomonadati</taxon>
        <taxon>Pseudomonadota</taxon>
        <taxon>Alphaproteobacteria</taxon>
        <taxon>Rhodobacterales</taxon>
        <taxon>Roseobacteraceae</taxon>
        <taxon>Roseivivax</taxon>
    </lineage>
</organism>
<evidence type="ECO:0000256" key="1">
    <source>
        <dbReference type="ARBA" id="ARBA00001936"/>
    </source>
</evidence>
<gene>
    <name evidence="8" type="ORF">RISW2_22350</name>
</gene>
<dbReference type="PANTHER" id="PTHR12992:SF11">
    <property type="entry name" value="MITOCHONDRIAL COENZYME A DIPHOSPHATASE NUDT8"/>
    <property type="match status" value="1"/>
</dbReference>
<protein>
    <submittedName>
        <fullName evidence="8">DNA mismatch repair protein MutT</fullName>
    </submittedName>
</protein>
<dbReference type="RefSeq" id="WP_051491841.1">
    <property type="nucleotide sequence ID" value="NZ_JAME01000008.1"/>
</dbReference>
<dbReference type="InterPro" id="IPR045121">
    <property type="entry name" value="CoAse"/>
</dbReference>
<dbReference type="PATRIC" id="fig|1449351.3.peg.1410"/>
<dbReference type="PROSITE" id="PS51462">
    <property type="entry name" value="NUDIX"/>
    <property type="match status" value="1"/>
</dbReference>
<name>X7FA98_9RHOB</name>
<dbReference type="NCBIfam" id="NF007980">
    <property type="entry name" value="PRK10707.1"/>
    <property type="match status" value="1"/>
</dbReference>
<dbReference type="Pfam" id="PF00293">
    <property type="entry name" value="NUDIX"/>
    <property type="match status" value="1"/>
</dbReference>
<dbReference type="eggNOG" id="COG0494">
    <property type="taxonomic scope" value="Bacteria"/>
</dbReference>
<keyword evidence="6" id="KW-0464">Manganese</keyword>
<keyword evidence="9" id="KW-1185">Reference proteome</keyword>
<comment type="caution">
    <text evidence="8">The sequence shown here is derived from an EMBL/GenBank/DDBJ whole genome shotgun (WGS) entry which is preliminary data.</text>
</comment>
<evidence type="ECO:0000313" key="8">
    <source>
        <dbReference type="EMBL" id="ETX29628.1"/>
    </source>
</evidence>
<reference evidence="8 9" key="1">
    <citation type="submission" date="2014-01" db="EMBL/GenBank/DDBJ databases">
        <title>Roseivivax isoporae LMG 25204 Genome Sequencing.</title>
        <authorList>
            <person name="Lai Q."/>
            <person name="Li G."/>
            <person name="Shao Z."/>
        </authorList>
    </citation>
    <scope>NUCLEOTIDE SEQUENCE [LARGE SCALE GENOMIC DNA]</scope>
    <source>
        <strain evidence="8 9">LMG 25204</strain>
    </source>
</reference>
<evidence type="ECO:0000256" key="6">
    <source>
        <dbReference type="ARBA" id="ARBA00023211"/>
    </source>
</evidence>
<dbReference type="SUPFAM" id="SSF55811">
    <property type="entry name" value="Nudix"/>
    <property type="match status" value="1"/>
</dbReference>
<evidence type="ECO:0000256" key="4">
    <source>
        <dbReference type="ARBA" id="ARBA00022801"/>
    </source>
</evidence>
<dbReference type="GO" id="GO:0010945">
    <property type="term" value="F:coenzyme A diphosphatase activity"/>
    <property type="evidence" value="ECO:0007669"/>
    <property type="project" value="InterPro"/>
</dbReference>